<dbReference type="Proteomes" id="UP000598971">
    <property type="component" value="Unassembled WGS sequence"/>
</dbReference>
<accession>A0A8J8JYJ6</accession>
<gene>
    <name evidence="3" type="ORF">GD597_17980</name>
</gene>
<protein>
    <recommendedName>
        <fullName evidence="2">DUF6808 domain-containing protein</fullName>
    </recommendedName>
</protein>
<comment type="caution">
    <text evidence="3">The sequence shown here is derived from an EMBL/GenBank/DDBJ whole genome shotgun (WGS) entry which is preliminary data.</text>
</comment>
<keyword evidence="1" id="KW-1133">Transmembrane helix</keyword>
<keyword evidence="4" id="KW-1185">Reference proteome</keyword>
<feature type="transmembrane region" description="Helical" evidence="1">
    <location>
        <begin position="9"/>
        <end position="30"/>
    </location>
</feature>
<dbReference type="Pfam" id="PF20647">
    <property type="entry name" value="DUF6808"/>
    <property type="match status" value="1"/>
</dbReference>
<keyword evidence="1" id="KW-0472">Membrane</keyword>
<dbReference type="RefSeq" id="WP_171609314.1">
    <property type="nucleotide sequence ID" value="NZ_WHPF01000014.1"/>
</dbReference>
<feature type="domain" description="DUF6808" evidence="2">
    <location>
        <begin position="226"/>
        <end position="272"/>
    </location>
</feature>
<dbReference type="AlphaFoldDB" id="A0A8J8JYJ6"/>
<name>A0A8J8JYJ6_9BACT</name>
<proteinExistence type="predicted"/>
<sequence>MIQLSNHKHFFTTAAVYTIFLIVVTVILLVDSCHHIEMAKDDAQIEKIKETPVTRYTDVNGNHHAEKQVVVADITTVKAHYQAIIDSLLGVIRTKPKNIKAIIKAGTITQGTFTPEFDYGQSDIGKPFSDHTMTLEALIPKTDSNKREYTMPIDAWKGNTTPLYIDTDTTLSIHFEDKWLTINGSLTDKPWTYSIRDSLTFVSYYKKKGLFKKQLVLNAYSANPNTTITGLTAIDIAQPKPKRFGIGLQAGYYYTGKAFVPAAGIGITYNIIRF</sequence>
<evidence type="ECO:0000259" key="2">
    <source>
        <dbReference type="Pfam" id="PF20647"/>
    </source>
</evidence>
<evidence type="ECO:0000313" key="4">
    <source>
        <dbReference type="Proteomes" id="UP000598971"/>
    </source>
</evidence>
<evidence type="ECO:0000256" key="1">
    <source>
        <dbReference type="SAM" id="Phobius"/>
    </source>
</evidence>
<dbReference type="InterPro" id="IPR049214">
    <property type="entry name" value="DUF6808"/>
</dbReference>
<dbReference type="EMBL" id="WHPF01000014">
    <property type="protein sequence ID" value="NNV57366.1"/>
    <property type="molecule type" value="Genomic_DNA"/>
</dbReference>
<evidence type="ECO:0000313" key="3">
    <source>
        <dbReference type="EMBL" id="NNV57366.1"/>
    </source>
</evidence>
<reference evidence="3" key="1">
    <citation type="submission" date="2019-10" db="EMBL/GenBank/DDBJ databases">
        <title>Draft genome sequence of Panacibacter sp. KCS-6.</title>
        <authorList>
            <person name="Yim K.J."/>
        </authorList>
    </citation>
    <scope>NUCLEOTIDE SEQUENCE</scope>
    <source>
        <strain evidence="3">KCS-6</strain>
    </source>
</reference>
<keyword evidence="1" id="KW-0812">Transmembrane</keyword>
<organism evidence="3 4">
    <name type="scientific">Limnovirga soli</name>
    <dbReference type="NCBI Taxonomy" id="2656915"/>
    <lineage>
        <taxon>Bacteria</taxon>
        <taxon>Pseudomonadati</taxon>
        <taxon>Bacteroidota</taxon>
        <taxon>Chitinophagia</taxon>
        <taxon>Chitinophagales</taxon>
        <taxon>Chitinophagaceae</taxon>
        <taxon>Limnovirga</taxon>
    </lineage>
</organism>